<dbReference type="Pfam" id="PF03772">
    <property type="entry name" value="Competence"/>
    <property type="match status" value="1"/>
</dbReference>
<feature type="transmembrane region" description="Helical" evidence="6">
    <location>
        <begin position="372"/>
        <end position="395"/>
    </location>
</feature>
<feature type="transmembrane region" description="Helical" evidence="6">
    <location>
        <begin position="308"/>
        <end position="328"/>
    </location>
</feature>
<evidence type="ECO:0000256" key="3">
    <source>
        <dbReference type="ARBA" id="ARBA00022692"/>
    </source>
</evidence>
<reference evidence="8 9" key="1">
    <citation type="submission" date="2017-08" db="EMBL/GenBank/DDBJ databases">
        <title>Draft genome sequences of 64 type strains of genus Staph aureus.</title>
        <authorList>
            <person name="Cole K."/>
            <person name="Golubchik T."/>
            <person name="Russell J."/>
            <person name="Foster D."/>
            <person name="Llewelyn M."/>
            <person name="Wilson D."/>
            <person name="Crook D."/>
            <person name="Paul J."/>
        </authorList>
    </citation>
    <scope>NUCLEOTIDE SEQUENCE [LARGE SCALE GENOMIC DNA]</scope>
    <source>
        <strain evidence="8 9">DSM 21968</strain>
    </source>
</reference>
<keyword evidence="3 6" id="KW-0812">Transmembrane</keyword>
<dbReference type="RefSeq" id="WP_103357665.1">
    <property type="nucleotide sequence ID" value="NZ_PPRF01000019.1"/>
</dbReference>
<keyword evidence="9" id="KW-1185">Reference proteome</keyword>
<dbReference type="Proteomes" id="UP000242752">
    <property type="component" value="Unassembled WGS sequence"/>
</dbReference>
<dbReference type="AlphaFoldDB" id="A0A2K3YTA3"/>
<keyword evidence="4 6" id="KW-1133">Transmembrane helix</keyword>
<feature type="transmembrane region" description="Helical" evidence="6">
    <location>
        <begin position="275"/>
        <end position="302"/>
    </location>
</feature>
<dbReference type="GO" id="GO:0030420">
    <property type="term" value="P:establishment of competence for transformation"/>
    <property type="evidence" value="ECO:0007669"/>
    <property type="project" value="InterPro"/>
</dbReference>
<evidence type="ECO:0000256" key="2">
    <source>
        <dbReference type="ARBA" id="ARBA00022475"/>
    </source>
</evidence>
<dbReference type="InterPro" id="IPR001279">
    <property type="entry name" value="Metallo-B-lactamas"/>
</dbReference>
<dbReference type="InterPro" id="IPR052159">
    <property type="entry name" value="Competence_DNA_uptake"/>
</dbReference>
<dbReference type="InterPro" id="IPR004797">
    <property type="entry name" value="Competence_ComEC/Rec2"/>
</dbReference>
<evidence type="ECO:0000256" key="4">
    <source>
        <dbReference type="ARBA" id="ARBA00022989"/>
    </source>
</evidence>
<dbReference type="OrthoDB" id="9761531at2"/>
<evidence type="ECO:0000313" key="8">
    <source>
        <dbReference type="EMBL" id="PNZ28815.1"/>
    </source>
</evidence>
<feature type="transmembrane region" description="Helical" evidence="6">
    <location>
        <begin position="340"/>
        <end position="360"/>
    </location>
</feature>
<dbReference type="NCBIfam" id="TIGR00360">
    <property type="entry name" value="ComEC_N-term"/>
    <property type="match status" value="1"/>
</dbReference>
<organism evidence="8 9">
    <name type="scientific">Staphylococcus rostri</name>
    <dbReference type="NCBI Taxonomy" id="522262"/>
    <lineage>
        <taxon>Bacteria</taxon>
        <taxon>Bacillati</taxon>
        <taxon>Bacillota</taxon>
        <taxon>Bacilli</taxon>
        <taxon>Bacillales</taxon>
        <taxon>Staphylococcaceae</taxon>
        <taxon>Staphylococcus</taxon>
    </lineage>
</organism>
<feature type="transmembrane region" description="Helical" evidence="6">
    <location>
        <begin position="402"/>
        <end position="425"/>
    </location>
</feature>
<dbReference type="EMBL" id="PPRF01000019">
    <property type="protein sequence ID" value="PNZ28815.1"/>
    <property type="molecule type" value="Genomic_DNA"/>
</dbReference>
<dbReference type="GO" id="GO:0005886">
    <property type="term" value="C:plasma membrane"/>
    <property type="evidence" value="ECO:0007669"/>
    <property type="project" value="UniProtKB-SubCell"/>
</dbReference>
<dbReference type="InterPro" id="IPR035681">
    <property type="entry name" value="ComA-like_MBL"/>
</dbReference>
<keyword evidence="5 6" id="KW-0472">Membrane</keyword>
<accession>A0A2K3YTA3</accession>
<evidence type="ECO:0000256" key="6">
    <source>
        <dbReference type="SAM" id="Phobius"/>
    </source>
</evidence>
<feature type="transmembrane region" description="Helical" evidence="6">
    <location>
        <begin position="244"/>
        <end position="263"/>
    </location>
</feature>
<sequence length="746" mass="84849">MIYILLLYIVGQLAYHHVYAAILIGIILFVSMMIKRQTMLMISIGCTICLLGYYVETLIPIPQPDIGNVANQQTAVTPLNTVIHIDSLPIKKDTFYSATGRVHEQSYRLIIRDLTADTRRYSARFWATHVCKIDGTIKAATNHTQAPALFVQQLDMAQCTPYHNLTLSEWIMMIRNTAIERLIHSRLPGYPYIIALVTGTTDYIPFIQKQLLKNLGISHLFAVSGTHVGILTDLLYLIGKRLPIPLYITQLFLLALLPMFLIFSGNSPSAQRAVVMACLVIIFARFIKQTTLHILLLSYLFLSFYDPSIHYHVGFQFSYAICFLLITLRNIYLHQTFFRAMITTSFISVLGTIPISYQHFNELQWLGLVSNIFFIPLYGICIIPLSFLATFLALIAPNILCLFTYPFMLLFSIHKFFIVLLTPLTHWKLILPAFGEIGYLMMMVFVASAAYLLAKRQRKMLLLWIVVALCTVILSHPQYENRMTLIDVGQGDAILFETQTGETLLIDTGGTREDPKRANHKFNITDQKLYPLLKKRGIRHIDYLVITHPHADHMGELAHLANRVDIGNIIINPSHFNQPYARLVRNVRQQERAQVWVYQQLSHLKLGDFSFQFLDSDIASSDDPNEHSIVTLATINKTTMMLMGDATTENEEKLITSYSLPKVDILKVGHHGSKTSSSEAFLDKIEPKIALISVAKHNMYHLPSPMIIERFKTYHIPVYTTADNHHVVVTFNAQAARGYTLTNDVN</sequence>
<protein>
    <submittedName>
        <fullName evidence="8">DNA internalization-related competence protein ComEC/Rec2</fullName>
    </submittedName>
</protein>
<evidence type="ECO:0000256" key="1">
    <source>
        <dbReference type="ARBA" id="ARBA00004651"/>
    </source>
</evidence>
<feature type="transmembrane region" description="Helical" evidence="6">
    <location>
        <begin position="219"/>
        <end position="238"/>
    </location>
</feature>
<keyword evidence="2" id="KW-1003">Cell membrane</keyword>
<feature type="transmembrane region" description="Helical" evidence="6">
    <location>
        <begin position="6"/>
        <end position="31"/>
    </location>
</feature>
<feature type="domain" description="Metallo-beta-lactamase" evidence="7">
    <location>
        <begin position="490"/>
        <end position="696"/>
    </location>
</feature>
<dbReference type="NCBIfam" id="TIGR00361">
    <property type="entry name" value="ComEC_Rec2"/>
    <property type="match status" value="1"/>
</dbReference>
<dbReference type="CDD" id="cd07731">
    <property type="entry name" value="ComA-like_MBL-fold"/>
    <property type="match status" value="1"/>
</dbReference>
<feature type="transmembrane region" description="Helical" evidence="6">
    <location>
        <begin position="437"/>
        <end position="454"/>
    </location>
</feature>
<comment type="subcellular location">
    <subcellularLocation>
        <location evidence="1">Cell membrane</location>
        <topology evidence="1">Multi-pass membrane protein</topology>
    </subcellularLocation>
</comment>
<evidence type="ECO:0000259" key="7">
    <source>
        <dbReference type="SMART" id="SM00849"/>
    </source>
</evidence>
<dbReference type="PANTHER" id="PTHR30619:SF7">
    <property type="entry name" value="BETA-LACTAMASE DOMAIN PROTEIN"/>
    <property type="match status" value="1"/>
</dbReference>
<evidence type="ECO:0000256" key="5">
    <source>
        <dbReference type="ARBA" id="ARBA00023136"/>
    </source>
</evidence>
<comment type="caution">
    <text evidence="8">The sequence shown here is derived from an EMBL/GenBank/DDBJ whole genome shotgun (WGS) entry which is preliminary data.</text>
</comment>
<name>A0A2K3YTA3_9STAP</name>
<dbReference type="PANTHER" id="PTHR30619">
    <property type="entry name" value="DNA INTERNALIZATION/COMPETENCE PROTEIN COMEC/REC2"/>
    <property type="match status" value="1"/>
</dbReference>
<evidence type="ECO:0000313" key="9">
    <source>
        <dbReference type="Proteomes" id="UP000242752"/>
    </source>
</evidence>
<dbReference type="InterPro" id="IPR004477">
    <property type="entry name" value="ComEC_N"/>
</dbReference>
<proteinExistence type="predicted"/>
<gene>
    <name evidence="8" type="ORF">CD122_03730</name>
</gene>
<feature type="transmembrane region" description="Helical" evidence="6">
    <location>
        <begin position="461"/>
        <end position="479"/>
    </location>
</feature>
<dbReference type="InterPro" id="IPR036866">
    <property type="entry name" value="RibonucZ/Hydroxyglut_hydro"/>
</dbReference>
<dbReference type="Gene3D" id="3.60.15.10">
    <property type="entry name" value="Ribonuclease Z/Hydroxyacylglutathione hydrolase-like"/>
    <property type="match status" value="1"/>
</dbReference>
<dbReference type="SUPFAM" id="SSF56281">
    <property type="entry name" value="Metallo-hydrolase/oxidoreductase"/>
    <property type="match status" value="1"/>
</dbReference>
<dbReference type="SMART" id="SM00849">
    <property type="entry name" value="Lactamase_B"/>
    <property type="match status" value="1"/>
</dbReference>
<dbReference type="Pfam" id="PF00753">
    <property type="entry name" value="Lactamase_B"/>
    <property type="match status" value="1"/>
</dbReference>